<dbReference type="Proteomes" id="UP001209083">
    <property type="component" value="Chromosome"/>
</dbReference>
<evidence type="ECO:0008006" key="5">
    <source>
        <dbReference type="Google" id="ProtNLM"/>
    </source>
</evidence>
<keyword evidence="2" id="KW-0732">Signal</keyword>
<accession>A0ABY8QW72</accession>
<organism evidence="3 4">
    <name type="scientific">Saxibacter everestensis</name>
    <dbReference type="NCBI Taxonomy" id="2909229"/>
    <lineage>
        <taxon>Bacteria</taxon>
        <taxon>Bacillati</taxon>
        <taxon>Actinomycetota</taxon>
        <taxon>Actinomycetes</taxon>
        <taxon>Micrococcales</taxon>
        <taxon>Brevibacteriaceae</taxon>
        <taxon>Saxibacter</taxon>
    </lineage>
</organism>
<keyword evidence="4" id="KW-1185">Reference proteome</keyword>
<feature type="chain" id="PRO_5046094629" description="DUF3828 domain-containing protein" evidence="2">
    <location>
        <begin position="33"/>
        <end position="206"/>
    </location>
</feature>
<evidence type="ECO:0000313" key="3">
    <source>
        <dbReference type="EMBL" id="WGW12629.1"/>
    </source>
</evidence>
<evidence type="ECO:0000313" key="4">
    <source>
        <dbReference type="Proteomes" id="UP001209083"/>
    </source>
</evidence>
<feature type="compositionally biased region" description="Low complexity" evidence="1">
    <location>
        <begin position="38"/>
        <end position="58"/>
    </location>
</feature>
<reference evidence="3 4" key="1">
    <citation type="submission" date="2023-05" db="EMBL/GenBank/DDBJ databases">
        <title>Lithophilousrod everest ZFBP1038 complete genpme.</title>
        <authorList>
            <person name="Tian M."/>
        </authorList>
    </citation>
    <scope>NUCLEOTIDE SEQUENCE [LARGE SCALE GENOMIC DNA]</scope>
    <source>
        <strain evidence="3 4">ZFBP1038</strain>
    </source>
</reference>
<dbReference type="RefSeq" id="WP_349639433.1">
    <property type="nucleotide sequence ID" value="NZ_CP090958.1"/>
</dbReference>
<feature type="compositionally biased region" description="Acidic residues" evidence="1">
    <location>
        <begin position="59"/>
        <end position="75"/>
    </location>
</feature>
<evidence type="ECO:0000256" key="2">
    <source>
        <dbReference type="SAM" id="SignalP"/>
    </source>
</evidence>
<name>A0ABY8QW72_9MICO</name>
<feature type="region of interest" description="Disordered" evidence="1">
    <location>
        <begin position="29"/>
        <end position="75"/>
    </location>
</feature>
<proteinExistence type="predicted"/>
<evidence type="ECO:0000256" key="1">
    <source>
        <dbReference type="SAM" id="MobiDB-lite"/>
    </source>
</evidence>
<dbReference type="EMBL" id="CP090958">
    <property type="protein sequence ID" value="WGW12629.1"/>
    <property type="molecule type" value="Genomic_DNA"/>
</dbReference>
<gene>
    <name evidence="3" type="ORF">LWF01_02345</name>
</gene>
<sequence>MNFLASQRSLGVMAVGAICAALIAGCSPPGNAEEKPLSPASGSAESPATAPASPSAEAGETESSDEALSEFEDDPAVQGMRGFYSAIAKATNQGDFTLKELQKYSTQRRQELNESTMKDAKGLEFPGPIPFTPIKVRSDSDDQKTILACGWDSGWAKDKKTGKPRDEFRVDGGEVEMLREDGNWKVNKVVGATIDCSTVDVKKVEW</sequence>
<feature type="signal peptide" evidence="2">
    <location>
        <begin position="1"/>
        <end position="32"/>
    </location>
</feature>
<protein>
    <recommendedName>
        <fullName evidence="5">DUF3828 domain-containing protein</fullName>
    </recommendedName>
</protein>